<feature type="non-terminal residue" evidence="3">
    <location>
        <position position="467"/>
    </location>
</feature>
<dbReference type="SUPFAM" id="SSF54160">
    <property type="entry name" value="Chromo domain-like"/>
    <property type="match status" value="1"/>
</dbReference>
<feature type="compositionally biased region" description="Basic and acidic residues" evidence="1">
    <location>
        <begin position="270"/>
        <end position="283"/>
    </location>
</feature>
<accession>V2WQI2</accession>
<gene>
    <name evidence="3" type="ORF">Moror_5401</name>
</gene>
<dbReference type="EMBL" id="AWSO01001798">
    <property type="protein sequence ID" value="ESK82791.1"/>
    <property type="molecule type" value="Genomic_DNA"/>
</dbReference>
<dbReference type="PROSITE" id="PS50013">
    <property type="entry name" value="CHROMO_2"/>
    <property type="match status" value="1"/>
</dbReference>
<evidence type="ECO:0000256" key="1">
    <source>
        <dbReference type="SAM" id="MobiDB-lite"/>
    </source>
</evidence>
<organism evidence="3 4">
    <name type="scientific">Moniliophthora roreri (strain MCA 2997)</name>
    <name type="common">Cocoa frosty pod rot fungus</name>
    <name type="synonym">Crinipellis roreri</name>
    <dbReference type="NCBI Taxonomy" id="1381753"/>
    <lineage>
        <taxon>Eukaryota</taxon>
        <taxon>Fungi</taxon>
        <taxon>Dikarya</taxon>
        <taxon>Basidiomycota</taxon>
        <taxon>Agaricomycotina</taxon>
        <taxon>Agaricomycetes</taxon>
        <taxon>Agaricomycetidae</taxon>
        <taxon>Agaricales</taxon>
        <taxon>Marasmiineae</taxon>
        <taxon>Marasmiaceae</taxon>
        <taxon>Moniliophthora</taxon>
    </lineage>
</organism>
<evidence type="ECO:0000313" key="3">
    <source>
        <dbReference type="EMBL" id="ESK82791.1"/>
    </source>
</evidence>
<dbReference type="InterPro" id="IPR056924">
    <property type="entry name" value="SH3_Tf2-1"/>
</dbReference>
<evidence type="ECO:0000313" key="4">
    <source>
        <dbReference type="Proteomes" id="UP000017559"/>
    </source>
</evidence>
<feature type="domain" description="Chromo" evidence="2">
    <location>
        <begin position="99"/>
        <end position="130"/>
    </location>
</feature>
<dbReference type="InterPro" id="IPR000953">
    <property type="entry name" value="Chromo/chromo_shadow_dom"/>
</dbReference>
<proteinExistence type="predicted"/>
<dbReference type="Pfam" id="PF24626">
    <property type="entry name" value="SH3_Tf2-1"/>
    <property type="match status" value="1"/>
</dbReference>
<protein>
    <recommendedName>
        <fullName evidence="2">Chromo domain-containing protein</fullName>
    </recommendedName>
</protein>
<dbReference type="GO" id="GO:0006338">
    <property type="term" value="P:chromatin remodeling"/>
    <property type="evidence" value="ECO:0007669"/>
    <property type="project" value="UniProtKB-ARBA"/>
</dbReference>
<dbReference type="AlphaFoldDB" id="V2WQI2"/>
<keyword evidence="4" id="KW-1185">Reference proteome</keyword>
<dbReference type="KEGG" id="mrr:Moror_5401"/>
<evidence type="ECO:0000259" key="2">
    <source>
        <dbReference type="PROSITE" id="PS50013"/>
    </source>
</evidence>
<dbReference type="Gene3D" id="2.40.50.40">
    <property type="match status" value="1"/>
</dbReference>
<feature type="region of interest" description="Disordered" evidence="1">
    <location>
        <begin position="444"/>
        <end position="467"/>
    </location>
</feature>
<comment type="caution">
    <text evidence="3">The sequence shown here is derived from an EMBL/GenBank/DDBJ whole genome shotgun (WGS) entry which is preliminary data.</text>
</comment>
<dbReference type="Proteomes" id="UP000017559">
    <property type="component" value="Unassembled WGS sequence"/>
</dbReference>
<dbReference type="HOGENOM" id="CLU_036636_1_0_1"/>
<reference evidence="3 4" key="1">
    <citation type="journal article" date="2014" name="BMC Genomics">
        <title>Genome and secretome analysis of the hemibiotrophic fungal pathogen, Moniliophthora roreri, which causes frosty pod rot disease of cacao: mechanisms of the biotrophic and necrotrophic phases.</title>
        <authorList>
            <person name="Meinhardt L.W."/>
            <person name="Costa G.G.L."/>
            <person name="Thomazella D.P.T."/>
            <person name="Teixeira P.J.P.L."/>
            <person name="Carazzolle M.F."/>
            <person name="Schuster S.C."/>
            <person name="Carlson J.E."/>
            <person name="Guiltinan M.J."/>
            <person name="Mieczkowski P."/>
            <person name="Farmer A."/>
            <person name="Ramaraj T."/>
            <person name="Crozier J."/>
            <person name="Davis R.E."/>
            <person name="Shao J."/>
            <person name="Melnick R.L."/>
            <person name="Pereira G.A.G."/>
            <person name="Bailey B.A."/>
        </authorList>
    </citation>
    <scope>NUCLEOTIDE SEQUENCE [LARGE SCALE GENOMIC DNA]</scope>
    <source>
        <strain evidence="3 4">MCA 2997</strain>
    </source>
</reference>
<sequence>MIRREKQKLDVFEEGQKVWLEAKNLATGYPSKKLAPKREGPFKVLKVLGPVTYKLDLPHQWKIHPVFHTVLLSPFKQTEAHGPSFTEPPLDLIEGFEEYEVEAVVGHRPKKRPREFLVSYTGYDSSHNRWIQMEGMIPERCRNTLIPSPSASSTVSDDEQMGTDTLVLTSTTLGVSSLDSPLNPWTTKPDSPPLPIPPPNQATPSFILTPLPILTSNLRSSRSTPSPPLDLNLRPPLTPEIFRHLKPQFHWKVEHIPTVGGEVALVESEDMAKDGDRENRIPENVEGPLMPSLRSPTLAPTLMMQLVDCISALCADWSAISPDIACSTCVVDASRLSLDICLATALTNEGLAALRIDGLIQAQTLCRMVAVMTMNETITMSPTTISEGNVEMLVKEYDQDAQLLFVGADPKKVRLLSVEEQQAMGWQPTSDLLATPMMGVMDEMPDTDDRPDTSYDYDTELYRDGES</sequence>
<name>V2WQI2_MONRO</name>
<dbReference type="InterPro" id="IPR016197">
    <property type="entry name" value="Chromo-like_dom_sf"/>
</dbReference>
<feature type="region of interest" description="Disordered" evidence="1">
    <location>
        <begin position="270"/>
        <end position="289"/>
    </location>
</feature>
<dbReference type="OrthoDB" id="2630497at2759"/>